<evidence type="ECO:0000256" key="1">
    <source>
        <dbReference type="SAM" id="MobiDB-lite"/>
    </source>
</evidence>
<dbReference type="EnsemblMetazoa" id="PPA45621.1">
    <property type="protein sequence ID" value="PPA45621.1"/>
    <property type="gene ID" value="WBGene00283990"/>
</dbReference>
<dbReference type="OrthoDB" id="5988132at2759"/>
<keyword evidence="3" id="KW-1185">Reference proteome</keyword>
<dbReference type="AlphaFoldDB" id="A0A2A6CNI9"/>
<sequence>MKILDRVPENLNKAFELVTTNCGGISTSMVNLAKNVTNQFGIVNELELVLARGAGLFIDATPQFAHGDLYTDLSGFTRVLKIEEESGFLASSESAKADEASIQKGDNPDRFWTAYLTKKYSNEEEIDDVEEIDDHGHEMSADTKEAK</sequence>
<evidence type="ECO:0000313" key="2">
    <source>
        <dbReference type="EnsemblMetazoa" id="PPA45621.1"/>
    </source>
</evidence>
<accession>A0A8R1Z4U5</accession>
<dbReference type="Proteomes" id="UP000005239">
    <property type="component" value="Unassembled WGS sequence"/>
</dbReference>
<accession>A0A2A6CNI9</accession>
<name>A0A2A6CNI9_PRIPA</name>
<dbReference type="PANTHER" id="PTHR33845">
    <property type="entry name" value="C2H2-TYPE DOMAIN-CONTAINING PROTEIN"/>
    <property type="match status" value="1"/>
</dbReference>
<reference evidence="2" key="2">
    <citation type="submission" date="2022-06" db="UniProtKB">
        <authorList>
            <consortium name="EnsemblMetazoa"/>
        </authorList>
    </citation>
    <scope>IDENTIFICATION</scope>
    <source>
        <strain evidence="2">PS312</strain>
    </source>
</reference>
<feature type="region of interest" description="Disordered" evidence="1">
    <location>
        <begin position="126"/>
        <end position="147"/>
    </location>
</feature>
<organism evidence="2 3">
    <name type="scientific">Pristionchus pacificus</name>
    <name type="common">Parasitic nematode worm</name>
    <dbReference type="NCBI Taxonomy" id="54126"/>
    <lineage>
        <taxon>Eukaryota</taxon>
        <taxon>Metazoa</taxon>
        <taxon>Ecdysozoa</taxon>
        <taxon>Nematoda</taxon>
        <taxon>Chromadorea</taxon>
        <taxon>Rhabditida</taxon>
        <taxon>Rhabditina</taxon>
        <taxon>Diplogasteromorpha</taxon>
        <taxon>Diplogasteroidea</taxon>
        <taxon>Neodiplogasteridae</taxon>
        <taxon>Pristionchus</taxon>
    </lineage>
</organism>
<feature type="compositionally biased region" description="Basic and acidic residues" evidence="1">
    <location>
        <begin position="134"/>
        <end position="147"/>
    </location>
</feature>
<evidence type="ECO:0000313" key="3">
    <source>
        <dbReference type="Proteomes" id="UP000005239"/>
    </source>
</evidence>
<protein>
    <submittedName>
        <fullName evidence="2">Uncharacterized protein</fullName>
    </submittedName>
</protein>
<dbReference type="PANTHER" id="PTHR33845:SF1">
    <property type="entry name" value="C2H2-TYPE DOMAIN-CONTAINING PROTEIN"/>
    <property type="match status" value="1"/>
</dbReference>
<reference evidence="3" key="1">
    <citation type="journal article" date="2008" name="Nat. Genet.">
        <title>The Pristionchus pacificus genome provides a unique perspective on nematode lifestyle and parasitism.</title>
        <authorList>
            <person name="Dieterich C."/>
            <person name="Clifton S.W."/>
            <person name="Schuster L.N."/>
            <person name="Chinwalla A."/>
            <person name="Delehaunty K."/>
            <person name="Dinkelacker I."/>
            <person name="Fulton L."/>
            <person name="Fulton R."/>
            <person name="Godfrey J."/>
            <person name="Minx P."/>
            <person name="Mitreva M."/>
            <person name="Roeseler W."/>
            <person name="Tian H."/>
            <person name="Witte H."/>
            <person name="Yang S.P."/>
            <person name="Wilson R.K."/>
            <person name="Sommer R.J."/>
        </authorList>
    </citation>
    <scope>NUCLEOTIDE SEQUENCE [LARGE SCALE GENOMIC DNA]</scope>
    <source>
        <strain evidence="3">PS312</strain>
    </source>
</reference>
<gene>
    <name evidence="2" type="primary">WBGene00283990</name>
</gene>
<proteinExistence type="predicted"/>